<organism evidence="1">
    <name type="scientific">Anguilla anguilla</name>
    <name type="common">European freshwater eel</name>
    <name type="synonym">Muraena anguilla</name>
    <dbReference type="NCBI Taxonomy" id="7936"/>
    <lineage>
        <taxon>Eukaryota</taxon>
        <taxon>Metazoa</taxon>
        <taxon>Chordata</taxon>
        <taxon>Craniata</taxon>
        <taxon>Vertebrata</taxon>
        <taxon>Euteleostomi</taxon>
        <taxon>Actinopterygii</taxon>
        <taxon>Neopterygii</taxon>
        <taxon>Teleostei</taxon>
        <taxon>Anguilliformes</taxon>
        <taxon>Anguillidae</taxon>
        <taxon>Anguilla</taxon>
    </lineage>
</organism>
<proteinExistence type="predicted"/>
<name>A0A0E9U434_ANGAN</name>
<dbReference type="AlphaFoldDB" id="A0A0E9U434"/>
<evidence type="ECO:0000313" key="1">
    <source>
        <dbReference type="EMBL" id="JAH60507.1"/>
    </source>
</evidence>
<reference evidence="1" key="2">
    <citation type="journal article" date="2015" name="Fish Shellfish Immunol.">
        <title>Early steps in the European eel (Anguilla anguilla)-Vibrio vulnificus interaction in the gills: Role of the RtxA13 toxin.</title>
        <authorList>
            <person name="Callol A."/>
            <person name="Pajuelo D."/>
            <person name="Ebbesson L."/>
            <person name="Teles M."/>
            <person name="MacKenzie S."/>
            <person name="Amaro C."/>
        </authorList>
    </citation>
    <scope>NUCLEOTIDE SEQUENCE</scope>
</reference>
<reference evidence="1" key="1">
    <citation type="submission" date="2014-11" db="EMBL/GenBank/DDBJ databases">
        <authorList>
            <person name="Amaro Gonzalez C."/>
        </authorList>
    </citation>
    <scope>NUCLEOTIDE SEQUENCE</scope>
</reference>
<dbReference type="EMBL" id="GBXM01048070">
    <property type="protein sequence ID" value="JAH60507.1"/>
    <property type="molecule type" value="Transcribed_RNA"/>
</dbReference>
<protein>
    <submittedName>
        <fullName evidence="1">Uncharacterized protein</fullName>
    </submittedName>
</protein>
<sequence>MPPIGQRFNSPGDSGLNQSLIGEEECKPAALLASRARFECVPGAAP</sequence>
<accession>A0A0E9U434</accession>